<feature type="compositionally biased region" description="Basic and acidic residues" evidence="1">
    <location>
        <begin position="32"/>
        <end position="41"/>
    </location>
</feature>
<dbReference type="InParanoid" id="D8REL0"/>
<feature type="region of interest" description="Disordered" evidence="1">
    <location>
        <begin position="32"/>
        <end position="85"/>
    </location>
</feature>
<accession>D8REL0</accession>
<organism evidence="3">
    <name type="scientific">Selaginella moellendorffii</name>
    <name type="common">Spikemoss</name>
    <dbReference type="NCBI Taxonomy" id="88036"/>
    <lineage>
        <taxon>Eukaryota</taxon>
        <taxon>Viridiplantae</taxon>
        <taxon>Streptophyta</taxon>
        <taxon>Embryophyta</taxon>
        <taxon>Tracheophyta</taxon>
        <taxon>Lycopodiopsida</taxon>
        <taxon>Selaginellales</taxon>
        <taxon>Selaginellaceae</taxon>
        <taxon>Selaginella</taxon>
    </lineage>
</organism>
<evidence type="ECO:0000256" key="1">
    <source>
        <dbReference type="SAM" id="MobiDB-lite"/>
    </source>
</evidence>
<gene>
    <name evidence="2" type="ORF">SELMODRAFT_410388</name>
</gene>
<proteinExistence type="predicted"/>
<name>D8REL0_SELML</name>
<dbReference type="KEGG" id="smo:SELMODRAFT_410388"/>
<evidence type="ECO:0000313" key="2">
    <source>
        <dbReference type="EMBL" id="EFJ29677.1"/>
    </source>
</evidence>
<feature type="compositionally biased region" description="Polar residues" evidence="1">
    <location>
        <begin position="42"/>
        <end position="77"/>
    </location>
</feature>
<dbReference type="EMBL" id="GL377577">
    <property type="protein sequence ID" value="EFJ29677.1"/>
    <property type="molecule type" value="Genomic_DNA"/>
</dbReference>
<sequence length="132" mass="14593">MAVAKKPASLLSWAGCEQDQQIQIPVVHAEQHETVETRHSNPDGSWTASPPQNALSTGMLSANSYTDTGNPAGTTQERLGRPRSYPPKLCSPIQYRLIVKLDINLNMYNNQSQPFQKSWIALAFKGWLKGAD</sequence>
<evidence type="ECO:0000313" key="3">
    <source>
        <dbReference type="Proteomes" id="UP000001514"/>
    </source>
</evidence>
<keyword evidence="3" id="KW-1185">Reference proteome</keyword>
<dbReference type="Proteomes" id="UP000001514">
    <property type="component" value="Unassembled WGS sequence"/>
</dbReference>
<protein>
    <submittedName>
        <fullName evidence="2">Uncharacterized protein</fullName>
    </submittedName>
</protein>
<dbReference type="Gramene" id="EFJ29677">
    <property type="protein sequence ID" value="EFJ29677"/>
    <property type="gene ID" value="SELMODRAFT_410388"/>
</dbReference>
<reference evidence="2 3" key="1">
    <citation type="journal article" date="2011" name="Science">
        <title>The Selaginella genome identifies genetic changes associated with the evolution of vascular plants.</title>
        <authorList>
            <person name="Banks J.A."/>
            <person name="Nishiyama T."/>
            <person name="Hasebe M."/>
            <person name="Bowman J.L."/>
            <person name="Gribskov M."/>
            <person name="dePamphilis C."/>
            <person name="Albert V.A."/>
            <person name="Aono N."/>
            <person name="Aoyama T."/>
            <person name="Ambrose B.A."/>
            <person name="Ashton N.W."/>
            <person name="Axtell M.J."/>
            <person name="Barker E."/>
            <person name="Barker M.S."/>
            <person name="Bennetzen J.L."/>
            <person name="Bonawitz N.D."/>
            <person name="Chapple C."/>
            <person name="Cheng C."/>
            <person name="Correa L.G."/>
            <person name="Dacre M."/>
            <person name="DeBarry J."/>
            <person name="Dreyer I."/>
            <person name="Elias M."/>
            <person name="Engstrom E.M."/>
            <person name="Estelle M."/>
            <person name="Feng L."/>
            <person name="Finet C."/>
            <person name="Floyd S.K."/>
            <person name="Frommer W.B."/>
            <person name="Fujita T."/>
            <person name="Gramzow L."/>
            <person name="Gutensohn M."/>
            <person name="Harholt J."/>
            <person name="Hattori M."/>
            <person name="Heyl A."/>
            <person name="Hirai T."/>
            <person name="Hiwatashi Y."/>
            <person name="Ishikawa M."/>
            <person name="Iwata M."/>
            <person name="Karol K.G."/>
            <person name="Koehler B."/>
            <person name="Kolukisaoglu U."/>
            <person name="Kubo M."/>
            <person name="Kurata T."/>
            <person name="Lalonde S."/>
            <person name="Li K."/>
            <person name="Li Y."/>
            <person name="Litt A."/>
            <person name="Lyons E."/>
            <person name="Manning G."/>
            <person name="Maruyama T."/>
            <person name="Michael T.P."/>
            <person name="Mikami K."/>
            <person name="Miyazaki S."/>
            <person name="Morinaga S."/>
            <person name="Murata T."/>
            <person name="Mueller-Roeber B."/>
            <person name="Nelson D.R."/>
            <person name="Obara M."/>
            <person name="Oguri Y."/>
            <person name="Olmstead R.G."/>
            <person name="Onodera N."/>
            <person name="Petersen B.L."/>
            <person name="Pils B."/>
            <person name="Prigge M."/>
            <person name="Rensing S.A."/>
            <person name="Riano-Pachon D.M."/>
            <person name="Roberts A.W."/>
            <person name="Sato Y."/>
            <person name="Scheller H.V."/>
            <person name="Schulz B."/>
            <person name="Schulz C."/>
            <person name="Shakirov E.V."/>
            <person name="Shibagaki N."/>
            <person name="Shinohara N."/>
            <person name="Shippen D.E."/>
            <person name="Soerensen I."/>
            <person name="Sotooka R."/>
            <person name="Sugimoto N."/>
            <person name="Sugita M."/>
            <person name="Sumikawa N."/>
            <person name="Tanurdzic M."/>
            <person name="Theissen G."/>
            <person name="Ulvskov P."/>
            <person name="Wakazuki S."/>
            <person name="Weng J.K."/>
            <person name="Willats W.W."/>
            <person name="Wipf D."/>
            <person name="Wolf P.G."/>
            <person name="Yang L."/>
            <person name="Zimmer A.D."/>
            <person name="Zhu Q."/>
            <person name="Mitros T."/>
            <person name="Hellsten U."/>
            <person name="Loque D."/>
            <person name="Otillar R."/>
            <person name="Salamov A."/>
            <person name="Schmutz J."/>
            <person name="Shapiro H."/>
            <person name="Lindquist E."/>
            <person name="Lucas S."/>
            <person name="Rokhsar D."/>
            <person name="Grigoriev I.V."/>
        </authorList>
    </citation>
    <scope>NUCLEOTIDE SEQUENCE [LARGE SCALE GENOMIC DNA]</scope>
</reference>
<dbReference type="AlphaFoldDB" id="D8REL0"/>
<dbReference type="HOGENOM" id="CLU_1920713_0_0_1"/>